<dbReference type="AlphaFoldDB" id="A0A0K8P1X8"/>
<feature type="domain" description="Alpha/beta hydrolase fold-3" evidence="4">
    <location>
        <begin position="16"/>
        <end position="223"/>
    </location>
</feature>
<evidence type="ECO:0000313" key="5">
    <source>
        <dbReference type="EMBL" id="GAP36646.1"/>
    </source>
</evidence>
<gene>
    <name evidence="5" type="ORF">ISF6_2486</name>
</gene>
<evidence type="ECO:0000256" key="3">
    <source>
        <dbReference type="PROSITE-ProRule" id="PRU10038"/>
    </source>
</evidence>
<name>A0A0K8P1X8_PISS1</name>
<dbReference type="PANTHER" id="PTHR48081">
    <property type="entry name" value="AB HYDROLASE SUPERFAMILY PROTEIN C4A8.06C"/>
    <property type="match status" value="1"/>
</dbReference>
<dbReference type="PANTHER" id="PTHR48081:SF8">
    <property type="entry name" value="ALPHA_BETA HYDROLASE FOLD-3 DOMAIN-CONTAINING PROTEIN-RELATED"/>
    <property type="match status" value="1"/>
</dbReference>
<accession>A0A0K8P1X8</accession>
<dbReference type="InterPro" id="IPR029058">
    <property type="entry name" value="AB_hydrolase_fold"/>
</dbReference>
<proteinExistence type="inferred from homology"/>
<feature type="active site" evidence="3">
    <location>
        <position position="98"/>
    </location>
</feature>
<evidence type="ECO:0000259" key="4">
    <source>
        <dbReference type="Pfam" id="PF07859"/>
    </source>
</evidence>
<dbReference type="InterPro" id="IPR050300">
    <property type="entry name" value="GDXG_lipolytic_enzyme"/>
</dbReference>
<comment type="caution">
    <text evidence="5">The sequence shown here is derived from an EMBL/GenBank/DDBJ whole genome shotgun (WGS) entry which is preliminary data.</text>
</comment>
<comment type="similarity">
    <text evidence="1">Belongs to the 'GDXG' lipolytic enzyme family.</text>
</comment>
<evidence type="ECO:0000313" key="6">
    <source>
        <dbReference type="Proteomes" id="UP000037660"/>
    </source>
</evidence>
<dbReference type="Gene3D" id="3.40.50.1820">
    <property type="entry name" value="alpha/beta hydrolase"/>
    <property type="match status" value="1"/>
</dbReference>
<sequence>MKGRLLLPDTTPVGVVVYLHGGGWMLGTLDDFDALGRHLADRSRCAVLMVDYRLAPEHPFPAGLDDAEDALDHVASDGLAAECSGLAPGLPLVIAGDSAGGNLATVVAALVRHRIRLALQLMIYPATDSRMSTPSYERHADSPFLSRADARWFYRHYAPQAIWSDPRISPLLAADLSGLPPAWIAVAEHDILHDEGVAYAHRLAADGVPVVLRRFEGVTHGCARMMNILEPADLLVSEAAAAMAAACRGRQQACT</sequence>
<reference evidence="5 6" key="2">
    <citation type="journal article" date="2016" name="Science">
        <title>A bacterium that degrades and assimilates poly(ethylene terephthalate).</title>
        <authorList>
            <person name="Yoshida S."/>
            <person name="Hiraga K."/>
            <person name="Takehana T."/>
            <person name="Taniguchi I."/>
            <person name="Yamaji H."/>
            <person name="Maeda Y."/>
            <person name="Toyohara K."/>
            <person name="Miyamoto K."/>
            <person name="Kimura Y."/>
            <person name="Oda K."/>
        </authorList>
    </citation>
    <scope>NUCLEOTIDE SEQUENCE [LARGE SCALE GENOMIC DNA]</scope>
    <source>
        <strain evidence="6">NBRC 110686 / TISTR 2288 / 201-F6</strain>
    </source>
</reference>
<dbReference type="EMBL" id="BBYR01000037">
    <property type="protein sequence ID" value="GAP36646.1"/>
    <property type="molecule type" value="Genomic_DNA"/>
</dbReference>
<evidence type="ECO:0000256" key="2">
    <source>
        <dbReference type="ARBA" id="ARBA00022801"/>
    </source>
</evidence>
<dbReference type="STRING" id="1547922.ISF6_2486"/>
<keyword evidence="2" id="KW-0378">Hydrolase</keyword>
<dbReference type="SUPFAM" id="SSF53474">
    <property type="entry name" value="alpha/beta-Hydrolases"/>
    <property type="match status" value="1"/>
</dbReference>
<protein>
    <submittedName>
        <fullName evidence="5">Esterase/lipase/thioesterase</fullName>
    </submittedName>
</protein>
<keyword evidence="6" id="KW-1185">Reference proteome</keyword>
<organism evidence="5 6">
    <name type="scientific">Piscinibacter sakaiensis</name>
    <name type="common">Ideonella sakaiensis</name>
    <dbReference type="NCBI Taxonomy" id="1547922"/>
    <lineage>
        <taxon>Bacteria</taxon>
        <taxon>Pseudomonadati</taxon>
        <taxon>Pseudomonadota</taxon>
        <taxon>Betaproteobacteria</taxon>
        <taxon>Burkholderiales</taxon>
        <taxon>Sphaerotilaceae</taxon>
        <taxon>Piscinibacter</taxon>
    </lineage>
</organism>
<evidence type="ECO:0000256" key="1">
    <source>
        <dbReference type="ARBA" id="ARBA00010515"/>
    </source>
</evidence>
<dbReference type="InterPro" id="IPR033140">
    <property type="entry name" value="Lipase_GDXG_put_SER_AS"/>
</dbReference>
<dbReference type="PROSITE" id="PS01174">
    <property type="entry name" value="LIPASE_GDXG_SER"/>
    <property type="match status" value="1"/>
</dbReference>
<dbReference type="GO" id="GO:0016787">
    <property type="term" value="F:hydrolase activity"/>
    <property type="evidence" value="ECO:0007669"/>
    <property type="project" value="UniProtKB-KW"/>
</dbReference>
<reference evidence="6" key="1">
    <citation type="submission" date="2015-07" db="EMBL/GenBank/DDBJ databases">
        <title>Discovery of a poly(ethylene terephthalate assimilation.</title>
        <authorList>
            <person name="Yoshida S."/>
            <person name="Hiraga K."/>
            <person name="Takehana T."/>
            <person name="Taniguchi I."/>
            <person name="Yamaji H."/>
            <person name="Maeda Y."/>
            <person name="Toyohara K."/>
            <person name="Miyamoto K."/>
            <person name="Kimura Y."/>
            <person name="Oda K."/>
        </authorList>
    </citation>
    <scope>NUCLEOTIDE SEQUENCE [LARGE SCALE GENOMIC DNA]</scope>
    <source>
        <strain evidence="6">NBRC 110686 / TISTR 2288 / 201-F6</strain>
    </source>
</reference>
<dbReference type="InterPro" id="IPR013094">
    <property type="entry name" value="AB_hydrolase_3"/>
</dbReference>
<dbReference type="Pfam" id="PF07859">
    <property type="entry name" value="Abhydrolase_3"/>
    <property type="match status" value="1"/>
</dbReference>
<dbReference type="Proteomes" id="UP000037660">
    <property type="component" value="Unassembled WGS sequence"/>
</dbReference>